<comment type="caution">
    <text evidence="3">The sequence shown here is derived from an EMBL/GenBank/DDBJ whole genome shotgun (WGS) entry which is preliminary data.</text>
</comment>
<dbReference type="AlphaFoldDB" id="A0AAE0X0E1"/>
<accession>A0AAE0X0E1</accession>
<feature type="region of interest" description="Disordered" evidence="1">
    <location>
        <begin position="15"/>
        <end position="41"/>
    </location>
</feature>
<dbReference type="InterPro" id="IPR058925">
    <property type="entry name" value="zf-C2H2_AcuF"/>
</dbReference>
<dbReference type="Pfam" id="PF26082">
    <property type="entry name" value="zf-C2H2_AcuF"/>
    <property type="match status" value="1"/>
</dbReference>
<feature type="domain" description="Oxidoreductase acuF-like C2H2 type zinc-finger" evidence="2">
    <location>
        <begin position="315"/>
        <end position="341"/>
    </location>
</feature>
<dbReference type="EMBL" id="JAULSO010000005">
    <property type="protein sequence ID" value="KAK3682258.1"/>
    <property type="molecule type" value="Genomic_DNA"/>
</dbReference>
<dbReference type="PANTHER" id="PTHR35391">
    <property type="entry name" value="C2H2-TYPE DOMAIN-CONTAINING PROTEIN-RELATED"/>
    <property type="match status" value="1"/>
</dbReference>
<evidence type="ECO:0000313" key="3">
    <source>
        <dbReference type="EMBL" id="KAK3682258.1"/>
    </source>
</evidence>
<protein>
    <recommendedName>
        <fullName evidence="2">Oxidoreductase acuF-like C2H2 type zinc-finger domain-containing protein</fullName>
    </recommendedName>
</protein>
<reference evidence="3" key="2">
    <citation type="submission" date="2023-06" db="EMBL/GenBank/DDBJ databases">
        <authorList>
            <consortium name="Lawrence Berkeley National Laboratory"/>
            <person name="Haridas S."/>
            <person name="Hensen N."/>
            <person name="Bonometti L."/>
            <person name="Westerberg I."/>
            <person name="Brannstrom I.O."/>
            <person name="Guillou S."/>
            <person name="Cros-Aarteil S."/>
            <person name="Calhoun S."/>
            <person name="Kuo A."/>
            <person name="Mondo S."/>
            <person name="Pangilinan J."/>
            <person name="Riley R."/>
            <person name="Labutti K."/>
            <person name="Andreopoulos B."/>
            <person name="Lipzen A."/>
            <person name="Chen C."/>
            <person name="Yanf M."/>
            <person name="Daum C."/>
            <person name="Ng V."/>
            <person name="Clum A."/>
            <person name="Steindorff A."/>
            <person name="Ohm R."/>
            <person name="Martin F."/>
            <person name="Silar P."/>
            <person name="Natvig D."/>
            <person name="Lalanne C."/>
            <person name="Gautier V."/>
            <person name="Ament-Velasquez S.L."/>
            <person name="Kruys A."/>
            <person name="Hutchinson M.I."/>
            <person name="Powell A.J."/>
            <person name="Barry K."/>
            <person name="Miller A.N."/>
            <person name="Grigoriev I.V."/>
            <person name="Debuchy R."/>
            <person name="Gladieux P."/>
            <person name="Thoren M.H."/>
            <person name="Johannesson H."/>
        </authorList>
    </citation>
    <scope>NUCLEOTIDE SEQUENCE</scope>
    <source>
        <strain evidence="3">CBS 314.62</strain>
    </source>
</reference>
<organism evidence="3 4">
    <name type="scientific">Podospora appendiculata</name>
    <dbReference type="NCBI Taxonomy" id="314037"/>
    <lineage>
        <taxon>Eukaryota</taxon>
        <taxon>Fungi</taxon>
        <taxon>Dikarya</taxon>
        <taxon>Ascomycota</taxon>
        <taxon>Pezizomycotina</taxon>
        <taxon>Sordariomycetes</taxon>
        <taxon>Sordariomycetidae</taxon>
        <taxon>Sordariales</taxon>
        <taxon>Podosporaceae</taxon>
        <taxon>Podospora</taxon>
    </lineage>
</organism>
<reference evidence="3" key="1">
    <citation type="journal article" date="2023" name="Mol. Phylogenet. Evol.">
        <title>Genome-scale phylogeny and comparative genomics of the fungal order Sordariales.</title>
        <authorList>
            <person name="Hensen N."/>
            <person name="Bonometti L."/>
            <person name="Westerberg I."/>
            <person name="Brannstrom I.O."/>
            <person name="Guillou S."/>
            <person name="Cros-Aarteil S."/>
            <person name="Calhoun S."/>
            <person name="Haridas S."/>
            <person name="Kuo A."/>
            <person name="Mondo S."/>
            <person name="Pangilinan J."/>
            <person name="Riley R."/>
            <person name="LaButti K."/>
            <person name="Andreopoulos B."/>
            <person name="Lipzen A."/>
            <person name="Chen C."/>
            <person name="Yan M."/>
            <person name="Daum C."/>
            <person name="Ng V."/>
            <person name="Clum A."/>
            <person name="Steindorff A."/>
            <person name="Ohm R.A."/>
            <person name="Martin F."/>
            <person name="Silar P."/>
            <person name="Natvig D.O."/>
            <person name="Lalanne C."/>
            <person name="Gautier V."/>
            <person name="Ament-Velasquez S.L."/>
            <person name="Kruys A."/>
            <person name="Hutchinson M.I."/>
            <person name="Powell A.J."/>
            <person name="Barry K."/>
            <person name="Miller A.N."/>
            <person name="Grigoriev I.V."/>
            <person name="Debuchy R."/>
            <person name="Gladieux P."/>
            <person name="Hiltunen Thoren M."/>
            <person name="Johannesson H."/>
        </authorList>
    </citation>
    <scope>NUCLEOTIDE SEQUENCE</scope>
    <source>
        <strain evidence="3">CBS 314.62</strain>
    </source>
</reference>
<sequence>MDDYYDPIENIKAWQSQQNEVHDAPDGEDTDGPGRQLDAPPEHGQIARLCAGLLDLFNEIARVLALVIWSDGYGIAQGRFDDAFTKSHKLRRITIKTLAHIGNALMERLIPGSEIWSDKLREICVRVRPAPEEAVLVVQNDVHSDTVTSSSGASTTHSGDNLVEIAEDLRTDTQCLAGLGPLLKHPIQDLTLESEPEPEPSVIDFIYADKIESRFPKADEDLVTHLGKANFERYLRCQAARDSHEKEVQTTTDQELLLLAEVAGTLVATSMFHDSGIGTSIAPTVSYAETMMSYRDQGRSVRIPPLPDSAKERVPFICVACGGKVLMENNSAWKRHIYADLQPYICLDLACPYSSVTFGDREKWVSHLALDHAMEPEWRSIRCFLCAEETGDGKLAVTRHMAGHLEEISLSALPAGVNSNENSDGDSETNGSDKSDGLHESAREGDTAKIEPPSGDREAPHAPANHPWTDKSRALFEVGRLFLDRPDLVNGFEAFMSHEYQTWPSGSADGPEVRAASTLDGPLESRIPKSGLRIRAILPYDVDGDNDSAQD</sequence>
<feature type="compositionally biased region" description="Polar residues" evidence="1">
    <location>
        <begin position="417"/>
        <end position="430"/>
    </location>
</feature>
<evidence type="ECO:0000313" key="4">
    <source>
        <dbReference type="Proteomes" id="UP001270362"/>
    </source>
</evidence>
<feature type="compositionally biased region" description="Basic and acidic residues" evidence="1">
    <location>
        <begin position="431"/>
        <end position="460"/>
    </location>
</feature>
<dbReference type="Proteomes" id="UP001270362">
    <property type="component" value="Unassembled WGS sequence"/>
</dbReference>
<proteinExistence type="predicted"/>
<gene>
    <name evidence="3" type="ORF">B0T22DRAFT_484333</name>
</gene>
<evidence type="ECO:0000256" key="1">
    <source>
        <dbReference type="SAM" id="MobiDB-lite"/>
    </source>
</evidence>
<name>A0AAE0X0E1_9PEZI</name>
<feature type="region of interest" description="Disordered" evidence="1">
    <location>
        <begin position="412"/>
        <end position="470"/>
    </location>
</feature>
<keyword evidence="4" id="KW-1185">Reference proteome</keyword>
<dbReference type="PANTHER" id="PTHR35391:SF5">
    <property type="entry name" value="DUF6590 DOMAIN-CONTAINING PROTEIN"/>
    <property type="match status" value="1"/>
</dbReference>
<evidence type="ECO:0000259" key="2">
    <source>
        <dbReference type="Pfam" id="PF26082"/>
    </source>
</evidence>